<proteinExistence type="predicted"/>
<organism evidence="1 2">
    <name type="scientific">Ajellomyces capsulatus</name>
    <name type="common">Darling's disease fungus</name>
    <name type="synonym">Histoplasma capsulatum</name>
    <dbReference type="NCBI Taxonomy" id="5037"/>
    <lineage>
        <taxon>Eukaryota</taxon>
        <taxon>Fungi</taxon>
        <taxon>Dikarya</taxon>
        <taxon>Ascomycota</taxon>
        <taxon>Pezizomycotina</taxon>
        <taxon>Eurotiomycetes</taxon>
        <taxon>Eurotiomycetidae</taxon>
        <taxon>Onygenales</taxon>
        <taxon>Ajellomycetaceae</taxon>
        <taxon>Histoplasma</taxon>
    </lineage>
</organism>
<dbReference type="Proteomes" id="UP000670092">
    <property type="component" value="Unassembled WGS sequence"/>
</dbReference>
<gene>
    <name evidence="1" type="ORF">I7I52_03211</name>
</gene>
<protein>
    <submittedName>
        <fullName evidence="1">Uncharacterized protein</fullName>
    </submittedName>
</protein>
<evidence type="ECO:0000313" key="2">
    <source>
        <dbReference type="Proteomes" id="UP000670092"/>
    </source>
</evidence>
<name>A0A8H7Z9N8_AJECA</name>
<sequence length="88" mass="10374">MNITVCRFCILDIGFLVFLHVTDVGFKISWEKLLYTVPMLAAWHCSLREGCRWPDDVFLPMYTVRYVTDAVSNEPFRSLSLSFCFFFF</sequence>
<evidence type="ECO:0000313" key="1">
    <source>
        <dbReference type="EMBL" id="KAG5304763.1"/>
    </source>
</evidence>
<accession>A0A8H7Z9N8</accession>
<comment type="caution">
    <text evidence="1">The sequence shown here is derived from an EMBL/GenBank/DDBJ whole genome shotgun (WGS) entry which is preliminary data.</text>
</comment>
<dbReference type="EMBL" id="JAEVHI010000001">
    <property type="protein sequence ID" value="KAG5304763.1"/>
    <property type="molecule type" value="Genomic_DNA"/>
</dbReference>
<reference evidence="1 2" key="1">
    <citation type="submission" date="2021-01" db="EMBL/GenBank/DDBJ databases">
        <title>Chromosome-level genome assembly of a human fungal pathogen reveals clustering of transcriptionally co-regulated genes.</title>
        <authorList>
            <person name="Voorhies M."/>
            <person name="Cohen S."/>
            <person name="Shea T.P."/>
            <person name="Petrus S."/>
            <person name="Munoz J.F."/>
            <person name="Poplawski S."/>
            <person name="Goldman W.E."/>
            <person name="Michael T."/>
            <person name="Cuomo C.A."/>
            <person name="Sil A."/>
            <person name="Beyhan S."/>
        </authorList>
    </citation>
    <scope>NUCLEOTIDE SEQUENCE [LARGE SCALE GENOMIC DNA]</scope>
    <source>
        <strain evidence="1 2">G184AR</strain>
    </source>
</reference>
<dbReference type="VEuPathDB" id="FungiDB:I7I52_03211"/>
<dbReference type="AlphaFoldDB" id="A0A8H7Z9N8"/>